<name>A0A1W6YGB9_9BORD</name>
<accession>A0A1W6YGB9</accession>
<dbReference type="EMBL" id="CP021108">
    <property type="protein sequence ID" value="ARP80156.1"/>
    <property type="molecule type" value="Genomic_DNA"/>
</dbReference>
<dbReference type="KEGG" id="bgv:CAL12_04475"/>
<dbReference type="Proteomes" id="UP000194151">
    <property type="component" value="Chromosome"/>
</dbReference>
<dbReference type="AlphaFoldDB" id="A0A1W6YGB9"/>
<dbReference type="PANTHER" id="PTHR42928:SF5">
    <property type="entry name" value="BLR1237 PROTEIN"/>
    <property type="match status" value="1"/>
</dbReference>
<dbReference type="InterPro" id="IPR005064">
    <property type="entry name" value="BUG"/>
</dbReference>
<dbReference type="Gene3D" id="3.40.190.10">
    <property type="entry name" value="Periplasmic binding protein-like II"/>
    <property type="match status" value="1"/>
</dbReference>
<dbReference type="PANTHER" id="PTHR42928">
    <property type="entry name" value="TRICARBOXYLATE-BINDING PROTEIN"/>
    <property type="match status" value="1"/>
</dbReference>
<protein>
    <recommendedName>
        <fullName evidence="4">ABC transporter substrate-binding protein</fullName>
    </recommendedName>
</protein>
<keyword evidence="3" id="KW-1185">Reference proteome</keyword>
<sequence>MSWARASGACWKRKSASWPDRRPAAHFHNEGETSMTTRKLGLLLASLALASGAASAQSTWPNKPIQVIVPLQVGSAADVATRVVLAKMGENMKQTFIIENQAGVSGLLGAERVTRAAPDGYTLGGITDSVLNYAVNLSDKVNFDPLKDLAPISQMANISWVLVVNSAYPAKDLADLLARARAQPGKIDYATGGTGSPHHIAMELFASSAGVKFAHVPYKGATQATTDVAGGQVPMMFSAVSVALPFIKDGKLRALAQPNDKRSTLLPDVPTFAEAGVKEFRFSTWLGLYAPKGTPADIVNRLNAEVAKAVADPGVRDRLVGLGLDPVASTPAELGTLTREGYARVGQAIRDAGIKAQ</sequence>
<organism evidence="2 3">
    <name type="scientific">Bordetella genomosp. 8</name>
    <dbReference type="NCBI Taxonomy" id="1416806"/>
    <lineage>
        <taxon>Bacteria</taxon>
        <taxon>Pseudomonadati</taxon>
        <taxon>Pseudomonadota</taxon>
        <taxon>Betaproteobacteria</taxon>
        <taxon>Burkholderiales</taxon>
        <taxon>Alcaligenaceae</taxon>
        <taxon>Bordetella</taxon>
    </lineage>
</organism>
<gene>
    <name evidence="2" type="ORF">CAL12_04475</name>
</gene>
<dbReference type="InterPro" id="IPR042100">
    <property type="entry name" value="Bug_dom1"/>
</dbReference>
<dbReference type="STRING" id="1416806.CAL12_04475"/>
<dbReference type="PIRSF" id="PIRSF017082">
    <property type="entry name" value="YflP"/>
    <property type="match status" value="1"/>
</dbReference>
<evidence type="ECO:0000313" key="2">
    <source>
        <dbReference type="EMBL" id="ARP80156.1"/>
    </source>
</evidence>
<comment type="similarity">
    <text evidence="1">Belongs to the UPF0065 (bug) family.</text>
</comment>
<evidence type="ECO:0000256" key="1">
    <source>
        <dbReference type="ARBA" id="ARBA00006987"/>
    </source>
</evidence>
<dbReference type="SUPFAM" id="SSF53850">
    <property type="entry name" value="Periplasmic binding protein-like II"/>
    <property type="match status" value="1"/>
</dbReference>
<dbReference type="Pfam" id="PF03401">
    <property type="entry name" value="TctC"/>
    <property type="match status" value="1"/>
</dbReference>
<dbReference type="CDD" id="cd13578">
    <property type="entry name" value="PBP2_Bug27"/>
    <property type="match status" value="1"/>
</dbReference>
<evidence type="ECO:0008006" key="4">
    <source>
        <dbReference type="Google" id="ProtNLM"/>
    </source>
</evidence>
<evidence type="ECO:0000313" key="3">
    <source>
        <dbReference type="Proteomes" id="UP000194151"/>
    </source>
</evidence>
<proteinExistence type="inferred from homology"/>
<dbReference type="Gene3D" id="3.40.190.150">
    <property type="entry name" value="Bordetella uptake gene, domain 1"/>
    <property type="match status" value="1"/>
</dbReference>
<reference evidence="2 3" key="1">
    <citation type="submission" date="2017-05" db="EMBL/GenBank/DDBJ databases">
        <title>Complete and WGS of Bordetella genogroups.</title>
        <authorList>
            <person name="Spilker T."/>
            <person name="LiPuma J."/>
        </authorList>
    </citation>
    <scope>NUCLEOTIDE SEQUENCE [LARGE SCALE GENOMIC DNA]</scope>
    <source>
        <strain evidence="2 3">AU19157</strain>
    </source>
</reference>